<accession>A0A1I2HXI2</accession>
<dbReference type="SUPFAM" id="SSF46785">
    <property type="entry name" value="Winged helix' DNA-binding domain"/>
    <property type="match status" value="1"/>
</dbReference>
<dbReference type="EMBL" id="FONW01000005">
    <property type="protein sequence ID" value="SFF34845.1"/>
    <property type="molecule type" value="Genomic_DNA"/>
</dbReference>
<dbReference type="InterPro" id="IPR000835">
    <property type="entry name" value="HTH_MarR-typ"/>
</dbReference>
<evidence type="ECO:0000259" key="1">
    <source>
        <dbReference type="PROSITE" id="PS50995"/>
    </source>
</evidence>
<dbReference type="RefSeq" id="WP_093919933.1">
    <property type="nucleotide sequence ID" value="NZ_FONW01000005.1"/>
</dbReference>
<proteinExistence type="predicted"/>
<name>A0A1I2HXI2_9BACT</name>
<dbReference type="Gene3D" id="1.10.10.10">
    <property type="entry name" value="Winged helix-like DNA-binding domain superfamily/Winged helix DNA-binding domain"/>
    <property type="match status" value="1"/>
</dbReference>
<dbReference type="InterPro" id="IPR036388">
    <property type="entry name" value="WH-like_DNA-bd_sf"/>
</dbReference>
<dbReference type="Pfam" id="PF13463">
    <property type="entry name" value="HTH_27"/>
    <property type="match status" value="1"/>
</dbReference>
<dbReference type="STRING" id="655355.SAMN05216283_10510"/>
<sequence>MRSKYDFLKQLIDLYEEYEQEEKHLNLLGFAQWTINRLEDEPDLNKGLSPRIRQESESSSTPFLNDLNDKARFLELVSRIARYHEFYTRKALKESVINTRLEFLFLRTIDQLERARKTDLINTYHLEYTTGMDTIRRLKNNGLLYEVPDEADKRAKLLELTDKGKEVLALSVKRFNDETTMFFAATSENKWKKVLPALVELEDIHSQVYQKHNDKPFAELANLMDSLKRYYK</sequence>
<dbReference type="AlphaFoldDB" id="A0A1I2HXI2"/>
<dbReference type="GO" id="GO:0003677">
    <property type="term" value="F:DNA binding"/>
    <property type="evidence" value="ECO:0007669"/>
    <property type="project" value="UniProtKB-KW"/>
</dbReference>
<dbReference type="InterPro" id="IPR036390">
    <property type="entry name" value="WH_DNA-bd_sf"/>
</dbReference>
<feature type="domain" description="HTH marR-type" evidence="1">
    <location>
        <begin position="70"/>
        <end position="203"/>
    </location>
</feature>
<dbReference type="GO" id="GO:0003700">
    <property type="term" value="F:DNA-binding transcription factor activity"/>
    <property type="evidence" value="ECO:0007669"/>
    <property type="project" value="InterPro"/>
</dbReference>
<organism evidence="2 3">
    <name type="scientific">Sunxiuqinia elliptica</name>
    <dbReference type="NCBI Taxonomy" id="655355"/>
    <lineage>
        <taxon>Bacteria</taxon>
        <taxon>Pseudomonadati</taxon>
        <taxon>Bacteroidota</taxon>
        <taxon>Bacteroidia</taxon>
        <taxon>Marinilabiliales</taxon>
        <taxon>Prolixibacteraceae</taxon>
        <taxon>Sunxiuqinia</taxon>
    </lineage>
</organism>
<dbReference type="PROSITE" id="PS50995">
    <property type="entry name" value="HTH_MARR_2"/>
    <property type="match status" value="1"/>
</dbReference>
<evidence type="ECO:0000313" key="3">
    <source>
        <dbReference type="Proteomes" id="UP000198964"/>
    </source>
</evidence>
<keyword evidence="2" id="KW-0238">DNA-binding</keyword>
<protein>
    <submittedName>
        <fullName evidence="2">DNA-binding transcriptional regulator, MarR family</fullName>
    </submittedName>
</protein>
<dbReference type="Proteomes" id="UP000198964">
    <property type="component" value="Unassembled WGS sequence"/>
</dbReference>
<keyword evidence="3" id="KW-1185">Reference proteome</keyword>
<gene>
    <name evidence="2" type="ORF">SAMN05216283_10510</name>
</gene>
<evidence type="ECO:0000313" key="2">
    <source>
        <dbReference type="EMBL" id="SFF34845.1"/>
    </source>
</evidence>
<reference evidence="2 3" key="1">
    <citation type="submission" date="2016-10" db="EMBL/GenBank/DDBJ databases">
        <authorList>
            <person name="de Groot N.N."/>
        </authorList>
    </citation>
    <scope>NUCLEOTIDE SEQUENCE [LARGE SCALE GENOMIC DNA]</scope>
    <source>
        <strain evidence="2 3">CGMCC 1.9156</strain>
    </source>
</reference>
<dbReference type="SMART" id="SM00347">
    <property type="entry name" value="HTH_MARR"/>
    <property type="match status" value="1"/>
</dbReference>